<dbReference type="Proteomes" id="UP000250321">
    <property type="component" value="Unassembled WGS sequence"/>
</dbReference>
<dbReference type="EMBL" id="PJQY01000411">
    <property type="protein sequence ID" value="PQQ11169.1"/>
    <property type="molecule type" value="Genomic_DNA"/>
</dbReference>
<evidence type="ECO:0000313" key="2">
    <source>
        <dbReference type="EMBL" id="PQQ11169.1"/>
    </source>
</evidence>
<dbReference type="InterPro" id="IPR054290">
    <property type="entry name" value="DUF7026"/>
</dbReference>
<feature type="domain" description="DUF7026" evidence="1">
    <location>
        <begin position="66"/>
        <end position="115"/>
    </location>
</feature>
<sequence length="163" mass="18937">MALRMNLLSPKIPKQSPKFHSNSFPSITHFNTRPKTQIIIHCNNKNISDAELASDLTKMNTLFMQREEAMKKSRELLFTELCQYLNSKSEEVKKKWRKMEEEDKWVLVKGFVSEWGVNFHPLSAKSVKELVEEHLREENTPAKSSASAFFPGLKRMMGFSEDN</sequence>
<dbReference type="AlphaFoldDB" id="A0A314YXL0"/>
<keyword evidence="3" id="KW-1185">Reference proteome</keyword>
<reference evidence="2 3" key="1">
    <citation type="submission" date="2018-02" db="EMBL/GenBank/DDBJ databases">
        <title>Draft genome of wild Prunus yedoensis var. nudiflora.</title>
        <authorList>
            <person name="Baek S."/>
            <person name="Kim J.-H."/>
            <person name="Choi K."/>
            <person name="Kim G.-B."/>
            <person name="Cho A."/>
            <person name="Jang H."/>
            <person name="Shin C.-H."/>
            <person name="Yu H.-J."/>
            <person name="Mun J.-H."/>
        </authorList>
    </citation>
    <scope>NUCLEOTIDE SEQUENCE [LARGE SCALE GENOMIC DNA]</scope>
    <source>
        <strain evidence="3">cv. Jeju island</strain>
        <tissue evidence="2">Leaf</tissue>
    </source>
</reference>
<evidence type="ECO:0000259" key="1">
    <source>
        <dbReference type="Pfam" id="PF22950"/>
    </source>
</evidence>
<accession>A0A314YXL0</accession>
<dbReference type="Pfam" id="PF22950">
    <property type="entry name" value="DUF7026"/>
    <property type="match status" value="1"/>
</dbReference>
<name>A0A314YXL0_PRUYE</name>
<protein>
    <recommendedName>
        <fullName evidence="1">DUF7026 domain-containing protein</fullName>
    </recommendedName>
</protein>
<organism evidence="2 3">
    <name type="scientific">Prunus yedoensis var. nudiflora</name>
    <dbReference type="NCBI Taxonomy" id="2094558"/>
    <lineage>
        <taxon>Eukaryota</taxon>
        <taxon>Viridiplantae</taxon>
        <taxon>Streptophyta</taxon>
        <taxon>Embryophyta</taxon>
        <taxon>Tracheophyta</taxon>
        <taxon>Spermatophyta</taxon>
        <taxon>Magnoliopsida</taxon>
        <taxon>eudicotyledons</taxon>
        <taxon>Gunneridae</taxon>
        <taxon>Pentapetalae</taxon>
        <taxon>rosids</taxon>
        <taxon>fabids</taxon>
        <taxon>Rosales</taxon>
        <taxon>Rosaceae</taxon>
        <taxon>Amygdaloideae</taxon>
        <taxon>Amygdaleae</taxon>
        <taxon>Prunus</taxon>
    </lineage>
</organism>
<comment type="caution">
    <text evidence="2">The sequence shown here is derived from an EMBL/GenBank/DDBJ whole genome shotgun (WGS) entry which is preliminary data.</text>
</comment>
<proteinExistence type="predicted"/>
<dbReference type="OrthoDB" id="1153875at2759"/>
<evidence type="ECO:0000313" key="3">
    <source>
        <dbReference type="Proteomes" id="UP000250321"/>
    </source>
</evidence>
<gene>
    <name evidence="2" type="ORF">Pyn_38801</name>
</gene>